<comment type="subcellular location">
    <subcellularLocation>
        <location evidence="1">Cell inner membrane</location>
        <topology evidence="1">Multi-pass membrane protein</topology>
    </subcellularLocation>
</comment>
<evidence type="ECO:0000256" key="5">
    <source>
        <dbReference type="ARBA" id="ARBA00022475"/>
    </source>
</evidence>
<evidence type="ECO:0000256" key="3">
    <source>
        <dbReference type="ARBA" id="ARBA00009337"/>
    </source>
</evidence>
<keyword evidence="15" id="KW-1185">Reference proteome</keyword>
<feature type="transmembrane region" description="Helical" evidence="12">
    <location>
        <begin position="461"/>
        <end position="485"/>
    </location>
</feature>
<dbReference type="Pfam" id="PF13632">
    <property type="entry name" value="Glyco_trans_2_3"/>
    <property type="match status" value="1"/>
</dbReference>
<name>A0A842HF93_9BACT</name>
<evidence type="ECO:0000256" key="4">
    <source>
        <dbReference type="ARBA" id="ARBA00020585"/>
    </source>
</evidence>
<comment type="pathway">
    <text evidence="2">Glycan metabolism; osmoregulated periplasmic glucan (OPG) biosynthesis.</text>
</comment>
<dbReference type="CDD" id="cd04191">
    <property type="entry name" value="Glucan_BSP_MdoH"/>
    <property type="match status" value="1"/>
</dbReference>
<dbReference type="GO" id="GO:0016758">
    <property type="term" value="F:hexosyltransferase activity"/>
    <property type="evidence" value="ECO:0007669"/>
    <property type="project" value="TreeGrafter"/>
</dbReference>
<evidence type="ECO:0000256" key="1">
    <source>
        <dbReference type="ARBA" id="ARBA00004429"/>
    </source>
</evidence>
<dbReference type="NCBIfam" id="NF003962">
    <property type="entry name" value="PRK05454.2-5"/>
    <property type="match status" value="1"/>
</dbReference>
<dbReference type="PANTHER" id="PTHR43867">
    <property type="entry name" value="CELLULOSE SYNTHASE CATALYTIC SUBUNIT A [UDP-FORMING]"/>
    <property type="match status" value="1"/>
</dbReference>
<feature type="transmembrane region" description="Helical" evidence="12">
    <location>
        <begin position="378"/>
        <end position="402"/>
    </location>
</feature>
<dbReference type="PANTHER" id="PTHR43867:SF5">
    <property type="entry name" value="GLUCANS BIOSYNTHESIS GLUCOSYLTRANSFERASE H"/>
    <property type="match status" value="1"/>
</dbReference>
<dbReference type="GO" id="GO:0005886">
    <property type="term" value="C:plasma membrane"/>
    <property type="evidence" value="ECO:0007669"/>
    <property type="project" value="UniProtKB-SubCell"/>
</dbReference>
<evidence type="ECO:0000256" key="7">
    <source>
        <dbReference type="ARBA" id="ARBA00022676"/>
    </source>
</evidence>
<keyword evidence="7" id="KW-0328">Glycosyltransferase</keyword>
<dbReference type="NCBIfam" id="NF003958">
    <property type="entry name" value="PRK05454.2-1"/>
    <property type="match status" value="1"/>
</dbReference>
<feature type="transmembrane region" description="Helical" evidence="12">
    <location>
        <begin position="542"/>
        <end position="563"/>
    </location>
</feature>
<feature type="domain" description="Glycosyltransferase 2-like" evidence="13">
    <location>
        <begin position="203"/>
        <end position="392"/>
    </location>
</feature>
<reference evidence="14 15" key="1">
    <citation type="submission" date="2020-07" db="EMBL/GenBank/DDBJ databases">
        <authorList>
            <person name="Feng X."/>
        </authorList>
    </citation>
    <scope>NUCLEOTIDE SEQUENCE [LARGE SCALE GENOMIC DNA]</scope>
    <source>
        <strain evidence="14 15">JCM31066</strain>
    </source>
</reference>
<evidence type="ECO:0000256" key="9">
    <source>
        <dbReference type="ARBA" id="ARBA00022692"/>
    </source>
</evidence>
<dbReference type="AlphaFoldDB" id="A0A842HF93"/>
<dbReference type="InterPro" id="IPR029044">
    <property type="entry name" value="Nucleotide-diphossugar_trans"/>
</dbReference>
<proteinExistence type="inferred from homology"/>
<organism evidence="14 15">
    <name type="scientific">Ruficoccus amylovorans</name>
    <dbReference type="NCBI Taxonomy" id="1804625"/>
    <lineage>
        <taxon>Bacteria</taxon>
        <taxon>Pseudomonadati</taxon>
        <taxon>Verrucomicrobiota</taxon>
        <taxon>Opitutia</taxon>
        <taxon>Puniceicoccales</taxon>
        <taxon>Cerasicoccaceae</taxon>
        <taxon>Ruficoccus</taxon>
    </lineage>
</organism>
<evidence type="ECO:0000256" key="6">
    <source>
        <dbReference type="ARBA" id="ARBA00022519"/>
    </source>
</evidence>
<feature type="transmembrane region" description="Helical" evidence="12">
    <location>
        <begin position="428"/>
        <end position="449"/>
    </location>
</feature>
<sequence>MSNAPQPSTTPAGGCTRLVFFALHGLLTIAAGAIFWDLLNRTGFTVTSFLLLVLFVILFAHIAFGFLQPLFGLFVALRRDDPRRITRTIDLDQDPASIKLASRTALIFPIYNEDPERFFAGVETVYSRLKQLGQIEHYDVFVLSDSTDADNWIAEEIAWNETALRLGAHGKLFYRRRRNNINQKSGNVADFCRRWGGSYDYMLCFDADSLMSGECIVRMTEMMERNPTVGILQTMPGLFNGRTLLARLQQFTNRVHGYLSGAGLNAWQQDYGNYWGHNAIIRLKPFLKYCTLPELPGVEPLGGRVLSHDFVEAVLMHKAGYEVWLAYDLEGSYEEMPPTLIDLAKRDRRWCQGNLQHAWLVLFGNIPNQSRIHMINGIMGYLSSPLWLLFIGLTTLGTYRWVGSDLTLVVRGSSLPCMPQSLADQGLLLLGLTAVMIFGPKLMTILWLALRPQRAKGFGGWFRATASILLEVFVFTLIAPAMMLFHSGFVVTILLGQKVRWATQVRNSGDGTSPEQAISAHGGHLTVGLLWGVLAWTISPVLFWWMSPVLLGWVLAIPLSIYTSRESVGRWFRARGLLLTPEETRPPREVRTLRALARDSEKLPDSVERFEDIGLLGVVLDPYINALHGLLLREKSQPDPTVREVLLKLEDKLLQEGAESLSNAEKMRLLLDYESSVRLHKQVWSQPDNKLSPWWRQASRSFNYRSLFHHRSE</sequence>
<dbReference type="Gene3D" id="3.90.550.10">
    <property type="entry name" value="Spore Coat Polysaccharide Biosynthesis Protein SpsA, Chain A"/>
    <property type="match status" value="1"/>
</dbReference>
<dbReference type="Proteomes" id="UP000546464">
    <property type="component" value="Unassembled WGS sequence"/>
</dbReference>
<feature type="transmembrane region" description="Helical" evidence="12">
    <location>
        <begin position="18"/>
        <end position="36"/>
    </location>
</feature>
<dbReference type="RefSeq" id="WP_185675176.1">
    <property type="nucleotide sequence ID" value="NZ_JACHVB010000020.1"/>
</dbReference>
<protein>
    <recommendedName>
        <fullName evidence="4">Glucans biosynthesis glucosyltransferase H</fullName>
    </recommendedName>
</protein>
<dbReference type="SUPFAM" id="SSF53448">
    <property type="entry name" value="Nucleotide-diphospho-sugar transferases"/>
    <property type="match status" value="1"/>
</dbReference>
<comment type="similarity">
    <text evidence="3">Belongs to the glycosyltransferase 2 family. OpgH subfamily.</text>
</comment>
<dbReference type="InterPro" id="IPR001173">
    <property type="entry name" value="Glyco_trans_2-like"/>
</dbReference>
<accession>A0A842HF93</accession>
<comment type="caution">
    <text evidence="14">The sequence shown here is derived from an EMBL/GenBank/DDBJ whole genome shotgun (WGS) entry which is preliminary data.</text>
</comment>
<evidence type="ECO:0000256" key="8">
    <source>
        <dbReference type="ARBA" id="ARBA00022679"/>
    </source>
</evidence>
<keyword evidence="8 14" id="KW-0808">Transferase</keyword>
<keyword evidence="6" id="KW-0997">Cell inner membrane</keyword>
<evidence type="ECO:0000256" key="12">
    <source>
        <dbReference type="SAM" id="Phobius"/>
    </source>
</evidence>
<evidence type="ECO:0000256" key="10">
    <source>
        <dbReference type="ARBA" id="ARBA00022989"/>
    </source>
</evidence>
<feature type="transmembrane region" description="Helical" evidence="12">
    <location>
        <begin position="48"/>
        <end position="77"/>
    </location>
</feature>
<evidence type="ECO:0000256" key="2">
    <source>
        <dbReference type="ARBA" id="ARBA00005001"/>
    </source>
</evidence>
<evidence type="ECO:0000313" key="15">
    <source>
        <dbReference type="Proteomes" id="UP000546464"/>
    </source>
</evidence>
<keyword evidence="10 12" id="KW-1133">Transmembrane helix</keyword>
<dbReference type="InterPro" id="IPR050321">
    <property type="entry name" value="Glycosyltr_2/OpgH_subfam"/>
</dbReference>
<keyword evidence="5" id="KW-1003">Cell membrane</keyword>
<keyword evidence="11 12" id="KW-0472">Membrane</keyword>
<dbReference type="EMBL" id="JACHVB010000020">
    <property type="protein sequence ID" value="MBC2594194.1"/>
    <property type="molecule type" value="Genomic_DNA"/>
</dbReference>
<keyword evidence="9 12" id="KW-0812">Transmembrane</keyword>
<evidence type="ECO:0000259" key="13">
    <source>
        <dbReference type="Pfam" id="PF13632"/>
    </source>
</evidence>
<evidence type="ECO:0000313" key="14">
    <source>
        <dbReference type="EMBL" id="MBC2594194.1"/>
    </source>
</evidence>
<evidence type="ECO:0000256" key="11">
    <source>
        <dbReference type="ARBA" id="ARBA00023136"/>
    </source>
</evidence>
<gene>
    <name evidence="14" type="primary">mdoH</name>
    <name evidence="14" type="ORF">H5P28_07955</name>
</gene>